<dbReference type="InterPro" id="IPR033253">
    <property type="entry name" value="CFAP45"/>
</dbReference>
<evidence type="ECO:0000256" key="3">
    <source>
        <dbReference type="ARBA" id="ARBA00023054"/>
    </source>
</evidence>
<reference evidence="11" key="1">
    <citation type="submission" date="2023-08" db="EMBL/GenBank/DDBJ databases">
        <authorList>
            <person name="Alioto T."/>
            <person name="Alioto T."/>
            <person name="Gomez Garrido J."/>
        </authorList>
    </citation>
    <scope>NUCLEOTIDE SEQUENCE</scope>
</reference>
<dbReference type="InterPro" id="IPR043597">
    <property type="entry name" value="TPH_dom"/>
</dbReference>
<sequence length="506" mass="60493">MCSRSRSYTRRYRTKAPTSQVDESLFGNPTRMDAKNQSKQDSETVQIITKDLIRHLRIPLKDPSGVFMVLPSAEYKRIVSVSQVLTKEERKKLMEASRRKKEEEIRVAQDRKHQIHEADLAIREKQELQSQADAQCSVEQDFRAEQEEEIRKLNTLILGAQCQAARDTQITERKQIQTELSEEEKRLDNMMEEERLRALETMEQSDELRKRRRMSGMQEIYNQILQRLEEKQLLEEMKEQEKQQIQEKQETINLEDQKALEKKRDEQQQLQKEIMRINAETMQAKKQRQEEEKRADMRIMEYIQNKLEQEAAYEAEQNRIKKEKELEITRMRAQQQRAKDYIAMQDEIRMRRNQEVADREWRKKEKDLAAKKVREEEMLRVARLEQVHCKEHFLAIEAAREKAEVKQMLKAQEEVIKRLKEEEGKHHKNAKLHAEALRHQVKEREISAVAKRREILKEAEDLILEAQQRRVRLDEIKEKKLKALKATGLSEKYCSEVERKARVCLL</sequence>
<dbReference type="PANTHER" id="PTHR15504">
    <property type="entry name" value="NASOPHARYNGEAL EPITHELIUM SPECIFIC PROTEIN 1"/>
    <property type="match status" value="1"/>
</dbReference>
<dbReference type="Proteomes" id="UP001178508">
    <property type="component" value="Chromosome 10"/>
</dbReference>
<evidence type="ECO:0000256" key="6">
    <source>
        <dbReference type="ARBA" id="ARBA00034116"/>
    </source>
</evidence>
<keyword evidence="2 11" id="KW-0282">Flagellum</keyword>
<keyword evidence="4" id="KW-0969">Cilium</keyword>
<name>A0AAV1FYL9_XYRNO</name>
<evidence type="ECO:0000256" key="8">
    <source>
        <dbReference type="SAM" id="Coils"/>
    </source>
</evidence>
<comment type="subcellular location">
    <subcellularLocation>
        <location evidence="1">Cell projection</location>
        <location evidence="1">Cilium</location>
        <location evidence="1">Flagellum</location>
    </subcellularLocation>
</comment>
<keyword evidence="5" id="KW-0966">Cell projection</keyword>
<dbReference type="EMBL" id="OY660873">
    <property type="protein sequence ID" value="CAJ1065776.1"/>
    <property type="molecule type" value="Genomic_DNA"/>
</dbReference>
<feature type="domain" description="Trichohyalin-plectin-homology" evidence="10">
    <location>
        <begin position="144"/>
        <end position="489"/>
    </location>
</feature>
<comment type="similarity">
    <text evidence="6">Belongs to the CFAP45 family.</text>
</comment>
<keyword evidence="12" id="KW-1185">Reference proteome</keyword>
<feature type="coiled-coil region" evidence="8">
    <location>
        <begin position="143"/>
        <end position="326"/>
    </location>
</feature>
<evidence type="ECO:0000256" key="4">
    <source>
        <dbReference type="ARBA" id="ARBA00023069"/>
    </source>
</evidence>
<evidence type="ECO:0000313" key="12">
    <source>
        <dbReference type="Proteomes" id="UP001178508"/>
    </source>
</evidence>
<feature type="coiled-coil region" evidence="8">
    <location>
        <begin position="449"/>
        <end position="479"/>
    </location>
</feature>
<proteinExistence type="inferred from homology"/>
<evidence type="ECO:0000256" key="1">
    <source>
        <dbReference type="ARBA" id="ARBA00004230"/>
    </source>
</evidence>
<dbReference type="GO" id="GO:0031514">
    <property type="term" value="C:motile cilium"/>
    <property type="evidence" value="ECO:0007669"/>
    <property type="project" value="UniProtKB-SubCell"/>
</dbReference>
<evidence type="ECO:0000256" key="2">
    <source>
        <dbReference type="ARBA" id="ARBA00022846"/>
    </source>
</evidence>
<feature type="region of interest" description="Disordered" evidence="9">
    <location>
        <begin position="1"/>
        <end position="41"/>
    </location>
</feature>
<keyword evidence="3 8" id="KW-0175">Coiled coil</keyword>
<evidence type="ECO:0000256" key="7">
    <source>
        <dbReference type="ARBA" id="ARBA00034142"/>
    </source>
</evidence>
<feature type="compositionally biased region" description="Basic and acidic residues" evidence="9">
    <location>
        <begin position="32"/>
        <end position="41"/>
    </location>
</feature>
<organism evidence="11 12">
    <name type="scientific">Xyrichtys novacula</name>
    <name type="common">Pearly razorfish</name>
    <name type="synonym">Hemipteronotus novacula</name>
    <dbReference type="NCBI Taxonomy" id="13765"/>
    <lineage>
        <taxon>Eukaryota</taxon>
        <taxon>Metazoa</taxon>
        <taxon>Chordata</taxon>
        <taxon>Craniata</taxon>
        <taxon>Vertebrata</taxon>
        <taxon>Euteleostomi</taxon>
        <taxon>Actinopterygii</taxon>
        <taxon>Neopterygii</taxon>
        <taxon>Teleostei</taxon>
        <taxon>Neoteleostei</taxon>
        <taxon>Acanthomorphata</taxon>
        <taxon>Eupercaria</taxon>
        <taxon>Labriformes</taxon>
        <taxon>Labridae</taxon>
        <taxon>Xyrichtys</taxon>
    </lineage>
</organism>
<accession>A0AAV1FYL9</accession>
<dbReference type="AlphaFoldDB" id="A0AAV1FYL9"/>
<evidence type="ECO:0000313" key="11">
    <source>
        <dbReference type="EMBL" id="CAJ1065776.1"/>
    </source>
</evidence>
<evidence type="ECO:0000256" key="9">
    <source>
        <dbReference type="SAM" id="MobiDB-lite"/>
    </source>
</evidence>
<dbReference type="PANTHER" id="PTHR15504:SF0">
    <property type="entry name" value="CILIA- AND FLAGELLA-ASSOCIATED PROTEIN 45"/>
    <property type="match status" value="1"/>
</dbReference>
<dbReference type="Pfam" id="PF13868">
    <property type="entry name" value="TPH"/>
    <property type="match status" value="1"/>
</dbReference>
<protein>
    <recommendedName>
        <fullName evidence="7">Cilia- and flagella-associated protein 45</fullName>
    </recommendedName>
</protein>
<evidence type="ECO:0000259" key="10">
    <source>
        <dbReference type="Pfam" id="PF13868"/>
    </source>
</evidence>
<gene>
    <name evidence="11" type="ORF">XNOV1_A033641</name>
</gene>
<evidence type="ECO:0000256" key="5">
    <source>
        <dbReference type="ARBA" id="ARBA00023273"/>
    </source>
</evidence>